<keyword evidence="2" id="KW-1185">Reference proteome</keyword>
<dbReference type="EMBL" id="CP029600">
    <property type="protein sequence ID" value="AWO01659.1"/>
    <property type="molecule type" value="Genomic_DNA"/>
</dbReference>
<gene>
    <name evidence="1" type="ORF">DLD77_08095</name>
</gene>
<reference evidence="1 2" key="1">
    <citation type="submission" date="2018-05" db="EMBL/GenBank/DDBJ databases">
        <title>Chitinophaga sp. nov., isolated from rhizosphere soil of Alhagi.</title>
        <authorList>
            <person name="Liu Y."/>
        </authorList>
    </citation>
    <scope>NUCLEOTIDE SEQUENCE [LARGE SCALE GENOMIC DNA]</scope>
    <source>
        <strain evidence="1 2">T22</strain>
    </source>
</reference>
<accession>A0ABM6WCI9</accession>
<sequence>MACFEQLFLFGIMLVTHTLKRTIMKYQTAVICCALLMAACGPNTSRTSFNSEEQPDSAGNMTSIEVKPLQGYFVKNTVVQGDSVTCWVINSPQQQDSILAPAKTMTNTIDTLDFANNIITAVVLRPSELTQDIQLSSGMVTENEVHLHFAIRADTPKRTFTAAALWMGAVPRKPGIRTIKFYSGDQLIRSVPVTE</sequence>
<proteinExistence type="predicted"/>
<dbReference type="Proteomes" id="UP000246099">
    <property type="component" value="Chromosome"/>
</dbReference>
<evidence type="ECO:0000313" key="1">
    <source>
        <dbReference type="EMBL" id="AWO01659.1"/>
    </source>
</evidence>
<evidence type="ECO:0000313" key="2">
    <source>
        <dbReference type="Proteomes" id="UP000246099"/>
    </source>
</evidence>
<name>A0ABM6WCI9_9BACT</name>
<organism evidence="1 2">
    <name type="scientific">Chitinophaga alhagiae</name>
    <dbReference type="NCBI Taxonomy" id="2203219"/>
    <lineage>
        <taxon>Bacteria</taxon>
        <taxon>Pseudomonadati</taxon>
        <taxon>Bacteroidota</taxon>
        <taxon>Chitinophagia</taxon>
        <taxon>Chitinophagales</taxon>
        <taxon>Chitinophagaceae</taxon>
        <taxon>Chitinophaga</taxon>
    </lineage>
</organism>
<protein>
    <submittedName>
        <fullName evidence="1">Uncharacterized protein</fullName>
    </submittedName>
</protein>